<proteinExistence type="predicted"/>
<evidence type="ECO:0000313" key="2">
    <source>
        <dbReference type="EMBL" id="KAK9865498.1"/>
    </source>
</evidence>
<dbReference type="AlphaFoldDB" id="A0AAW1T9K7"/>
<accession>A0AAW1T9K7</accession>
<keyword evidence="3" id="KW-1185">Reference proteome</keyword>
<dbReference type="Proteomes" id="UP001485043">
    <property type="component" value="Unassembled WGS sequence"/>
</dbReference>
<evidence type="ECO:0000313" key="3">
    <source>
        <dbReference type="Proteomes" id="UP001485043"/>
    </source>
</evidence>
<organism evidence="2 3">
    <name type="scientific">Apatococcus fuscideae</name>
    <dbReference type="NCBI Taxonomy" id="2026836"/>
    <lineage>
        <taxon>Eukaryota</taxon>
        <taxon>Viridiplantae</taxon>
        <taxon>Chlorophyta</taxon>
        <taxon>core chlorophytes</taxon>
        <taxon>Trebouxiophyceae</taxon>
        <taxon>Chlorellales</taxon>
        <taxon>Chlorellaceae</taxon>
        <taxon>Apatococcus</taxon>
    </lineage>
</organism>
<gene>
    <name evidence="2" type="ORF">WJX84_004082</name>
</gene>
<reference evidence="2 3" key="1">
    <citation type="journal article" date="2024" name="Nat. Commun.">
        <title>Phylogenomics reveals the evolutionary origins of lichenization in chlorophyte algae.</title>
        <authorList>
            <person name="Puginier C."/>
            <person name="Libourel C."/>
            <person name="Otte J."/>
            <person name="Skaloud P."/>
            <person name="Haon M."/>
            <person name="Grisel S."/>
            <person name="Petersen M."/>
            <person name="Berrin J.G."/>
            <person name="Delaux P.M."/>
            <person name="Dal Grande F."/>
            <person name="Keller J."/>
        </authorList>
    </citation>
    <scope>NUCLEOTIDE SEQUENCE [LARGE SCALE GENOMIC DNA]</scope>
    <source>
        <strain evidence="2 3">SAG 2523</strain>
    </source>
</reference>
<sequence length="565" mass="60175">MAAAARLDSSTTEGLQELEELTAFLLSPGLPSDIPDHPVGDCAPSAALQWHHGEVEPVIEMPSPSGSREDCLAAEFPKEAAWGIALGSAGGAGCSPSVQPLAITQGVECGQVVPSSPEQFPRKRRRSTPGMPALETGTSGSQASTWSSEADMPQSLPNLAGVRSGDHSSPGSPMPATRAYQQALSRALPPFRTPYGQAAIPTSQGALELAGLGTAQARGGARVVEHPTVSMPVDRQPKQHEEKGLARRPRGKSPPSQPSNDSQQAEELRIEALPAEAIRSINTPHTTEMARVLDGLTQSSSSAERLAALHRVNGLRGIMGNSATALRMRHLQEILPHPGWNTVVPAPGGILRIYRALEEGSQDTPVRLTLTAHQKITNLGQILRVPIEQRIGIMKNMAGRIVQAKQSSRMPGDEHSVQALHLAGESVIIGIVFLSMGKSDSGIGALQLHGHSMTAASPTNFVPNWDRVKGQLQLNSHQISASKVVWKRISTTLAEVQAERAQLLSGIMAGSAVQQECIGHEAQSTAVRLVLFSICTPETTQRCVCGFYPLFVDWLGLLKHMAEDD</sequence>
<dbReference type="EMBL" id="JALJOV010000243">
    <property type="protein sequence ID" value="KAK9865498.1"/>
    <property type="molecule type" value="Genomic_DNA"/>
</dbReference>
<comment type="caution">
    <text evidence="2">The sequence shown here is derived from an EMBL/GenBank/DDBJ whole genome shotgun (WGS) entry which is preliminary data.</text>
</comment>
<evidence type="ECO:0000256" key="1">
    <source>
        <dbReference type="SAM" id="MobiDB-lite"/>
    </source>
</evidence>
<name>A0AAW1T9K7_9CHLO</name>
<feature type="compositionally biased region" description="Basic and acidic residues" evidence="1">
    <location>
        <begin position="235"/>
        <end position="245"/>
    </location>
</feature>
<feature type="compositionally biased region" description="Polar residues" evidence="1">
    <location>
        <begin position="136"/>
        <end position="148"/>
    </location>
</feature>
<feature type="region of interest" description="Disordered" evidence="1">
    <location>
        <begin position="227"/>
        <end position="266"/>
    </location>
</feature>
<protein>
    <submittedName>
        <fullName evidence="2">Uncharacterized protein</fullName>
    </submittedName>
</protein>
<feature type="region of interest" description="Disordered" evidence="1">
    <location>
        <begin position="112"/>
        <end position="179"/>
    </location>
</feature>